<proteinExistence type="predicted"/>
<dbReference type="EMBL" id="QZWG01000011">
    <property type="protein sequence ID" value="RZB80227.1"/>
    <property type="molecule type" value="Genomic_DNA"/>
</dbReference>
<keyword evidence="5" id="KW-1185">Reference proteome</keyword>
<evidence type="ECO:0000259" key="3">
    <source>
        <dbReference type="Pfam" id="PF12937"/>
    </source>
</evidence>
<dbReference type="SMR" id="A0A445I2D1"/>
<dbReference type="InterPro" id="IPR001810">
    <property type="entry name" value="F-box_dom"/>
</dbReference>
<keyword evidence="2" id="KW-1133">Transmembrane helix</keyword>
<name>A0A445I2D1_GLYSO</name>
<feature type="domain" description="F-box" evidence="3">
    <location>
        <begin position="33"/>
        <end position="68"/>
    </location>
</feature>
<protein>
    <submittedName>
        <fullName evidence="4">F-box protein</fullName>
    </submittedName>
</protein>
<evidence type="ECO:0000313" key="4">
    <source>
        <dbReference type="EMBL" id="RZB80227.1"/>
    </source>
</evidence>
<dbReference type="Gene3D" id="1.20.1280.50">
    <property type="match status" value="1"/>
</dbReference>
<gene>
    <name evidence="4" type="ORF">D0Y65_030115</name>
</gene>
<feature type="compositionally biased region" description="Polar residues" evidence="1">
    <location>
        <begin position="1"/>
        <end position="12"/>
    </location>
</feature>
<dbReference type="PANTHER" id="PTHR33736">
    <property type="entry name" value="F-BOX PROTEIN-RELATED"/>
    <property type="match status" value="1"/>
</dbReference>
<keyword evidence="2" id="KW-0812">Transmembrane</keyword>
<dbReference type="PANTHER" id="PTHR33736:SF18">
    <property type="entry name" value="F-BOX DOMAIN-CONTAINING PROTEIN"/>
    <property type="match status" value="1"/>
</dbReference>
<dbReference type="SUPFAM" id="SSF81383">
    <property type="entry name" value="F-box domain"/>
    <property type="match status" value="1"/>
</dbReference>
<dbReference type="Gramene" id="XM_028331698.1">
    <property type="protein sequence ID" value="XP_028187499.1"/>
    <property type="gene ID" value="LOC114374099"/>
</dbReference>
<dbReference type="Proteomes" id="UP000289340">
    <property type="component" value="Chromosome 11"/>
</dbReference>
<accession>A0A445I2D1</accession>
<keyword evidence="2" id="KW-0472">Membrane</keyword>
<dbReference type="InterPro" id="IPR036047">
    <property type="entry name" value="F-box-like_dom_sf"/>
</dbReference>
<organism evidence="4 5">
    <name type="scientific">Glycine soja</name>
    <name type="common">Wild soybean</name>
    <dbReference type="NCBI Taxonomy" id="3848"/>
    <lineage>
        <taxon>Eukaryota</taxon>
        <taxon>Viridiplantae</taxon>
        <taxon>Streptophyta</taxon>
        <taxon>Embryophyta</taxon>
        <taxon>Tracheophyta</taxon>
        <taxon>Spermatophyta</taxon>
        <taxon>Magnoliopsida</taxon>
        <taxon>eudicotyledons</taxon>
        <taxon>Gunneridae</taxon>
        <taxon>Pentapetalae</taxon>
        <taxon>rosids</taxon>
        <taxon>fabids</taxon>
        <taxon>Fabales</taxon>
        <taxon>Fabaceae</taxon>
        <taxon>Papilionoideae</taxon>
        <taxon>50 kb inversion clade</taxon>
        <taxon>NPAAA clade</taxon>
        <taxon>indigoferoid/millettioid clade</taxon>
        <taxon>Phaseoleae</taxon>
        <taxon>Glycine</taxon>
        <taxon>Glycine subgen. Soja</taxon>
    </lineage>
</organism>
<reference evidence="4 5" key="1">
    <citation type="submission" date="2018-09" db="EMBL/GenBank/DDBJ databases">
        <title>A high-quality reference genome of wild soybean provides a powerful tool to mine soybean genomes.</title>
        <authorList>
            <person name="Xie M."/>
            <person name="Chung C.Y.L."/>
            <person name="Li M.-W."/>
            <person name="Wong F.-L."/>
            <person name="Chan T.-F."/>
            <person name="Lam H.-M."/>
        </authorList>
    </citation>
    <scope>NUCLEOTIDE SEQUENCE [LARGE SCALE GENOMIC DNA]</scope>
    <source>
        <strain evidence="5">cv. W05</strain>
        <tissue evidence="4">Hypocotyl of etiolated seedlings</tissue>
    </source>
</reference>
<evidence type="ECO:0000313" key="5">
    <source>
        <dbReference type="Proteomes" id="UP000289340"/>
    </source>
</evidence>
<feature type="transmembrane region" description="Helical" evidence="2">
    <location>
        <begin position="322"/>
        <end position="340"/>
    </location>
</feature>
<dbReference type="AlphaFoldDB" id="A0A445I2D1"/>
<evidence type="ECO:0000256" key="1">
    <source>
        <dbReference type="SAM" id="MobiDB-lite"/>
    </source>
</evidence>
<dbReference type="InterPro" id="IPR045283">
    <property type="entry name" value="AT3G44326-like"/>
</dbReference>
<comment type="caution">
    <text evidence="4">The sequence shown here is derived from an EMBL/GenBank/DDBJ whole genome shotgun (WGS) entry which is preliminary data.</text>
</comment>
<feature type="region of interest" description="Disordered" evidence="1">
    <location>
        <begin position="1"/>
        <end position="21"/>
    </location>
</feature>
<evidence type="ECO:0000256" key="2">
    <source>
        <dbReference type="SAM" id="Phobius"/>
    </source>
</evidence>
<sequence length="341" mass="38898">MMMADNSDNTSLPPEKTESTSSLATLHSDIIHAHILTRLDGATLASAASVSSLMHRLCTQDDLWREISTATWPSLQNPIARHVISAIPGGYRSIFSDAFPSLHNSSFRRHRPPPPTPELISAVDMYYQGKPVFSRVIRTETQKNWFFASPLWIDALQHKELIPTTVKFARKDEEWLKHLEENLSVSWIIVDPTRKRAANVSSRRAVLAQRHWLTREVEVVYAAEMAGERGGATERVQCLVKVTCCGKVGGELHVREVNLVMEDTEGRRVSGKESVEILQRAMENGERKRVDHVRDKDRFMKFTCLMKERRERKFRREKARDLVSTFLALVALLLFCFLAGF</sequence>
<dbReference type="Pfam" id="PF12937">
    <property type="entry name" value="F-box-like"/>
    <property type="match status" value="1"/>
</dbReference>